<dbReference type="EMBL" id="KQ977791">
    <property type="protein sequence ID" value="KYM99864.1"/>
    <property type="molecule type" value="Genomic_DNA"/>
</dbReference>
<reference evidence="1 2" key="1">
    <citation type="submission" date="2016-03" db="EMBL/GenBank/DDBJ databases">
        <title>Cyphomyrmex costatus WGS genome.</title>
        <authorList>
            <person name="Nygaard S."/>
            <person name="Hu H."/>
            <person name="Boomsma J."/>
            <person name="Zhang G."/>
        </authorList>
    </citation>
    <scope>NUCLEOTIDE SEQUENCE [LARGE SCALE GENOMIC DNA]</scope>
    <source>
        <strain evidence="1">MS0001</strain>
        <tissue evidence="1">Whole body</tissue>
    </source>
</reference>
<evidence type="ECO:0000313" key="2">
    <source>
        <dbReference type="Proteomes" id="UP000078542"/>
    </source>
</evidence>
<gene>
    <name evidence="1" type="ORF">ALC62_09484</name>
</gene>
<dbReference type="AlphaFoldDB" id="A0A195CGK9"/>
<name>A0A195CGK9_9HYME</name>
<protein>
    <submittedName>
        <fullName evidence="1">Uncharacterized protein</fullName>
    </submittedName>
</protein>
<accession>A0A195CGK9</accession>
<sequence>MPVMLTTSKQIMAYPGLRLPKGYLVATRPGSIPRSLVPNIIHRLSLPSAMAYATRTPPLTCQVRDAVPVIRWREALTNAIRKTGSCSITTKENACASVSVDIPLRGNRVWQKDNRRCKLMVYTERRCTLLWAQKLMYTSLFELCHRSTALKALAEYSALFTIIAKNYDAYTFQAVSLVSAKLSRLYCPARLTVNFACWVAIIEIQEETEDMKYETLCADLLETAYGVCTEYRTDLIKISCTT</sequence>
<organism evidence="1 2">
    <name type="scientific">Cyphomyrmex costatus</name>
    <dbReference type="NCBI Taxonomy" id="456900"/>
    <lineage>
        <taxon>Eukaryota</taxon>
        <taxon>Metazoa</taxon>
        <taxon>Ecdysozoa</taxon>
        <taxon>Arthropoda</taxon>
        <taxon>Hexapoda</taxon>
        <taxon>Insecta</taxon>
        <taxon>Pterygota</taxon>
        <taxon>Neoptera</taxon>
        <taxon>Endopterygota</taxon>
        <taxon>Hymenoptera</taxon>
        <taxon>Apocrita</taxon>
        <taxon>Aculeata</taxon>
        <taxon>Formicoidea</taxon>
        <taxon>Formicidae</taxon>
        <taxon>Myrmicinae</taxon>
        <taxon>Cyphomyrmex</taxon>
    </lineage>
</organism>
<proteinExistence type="predicted"/>
<keyword evidence="2" id="KW-1185">Reference proteome</keyword>
<evidence type="ECO:0000313" key="1">
    <source>
        <dbReference type="EMBL" id="KYM99864.1"/>
    </source>
</evidence>
<dbReference type="Proteomes" id="UP000078542">
    <property type="component" value="Unassembled WGS sequence"/>
</dbReference>